<evidence type="ECO:0000313" key="1">
    <source>
        <dbReference type="EMBL" id="KAF8797018.1"/>
    </source>
</evidence>
<protein>
    <submittedName>
        <fullName evidence="1">Uncharacterized protein</fullName>
    </submittedName>
</protein>
<evidence type="ECO:0000313" key="2">
    <source>
        <dbReference type="Proteomes" id="UP000807504"/>
    </source>
</evidence>
<accession>A0A8T0G3J0</accession>
<comment type="caution">
    <text evidence="1">The sequence shown here is derived from an EMBL/GenBank/DDBJ whole genome shotgun (WGS) entry which is preliminary data.</text>
</comment>
<keyword evidence="2" id="KW-1185">Reference proteome</keyword>
<dbReference type="AlphaFoldDB" id="A0A8T0G3J0"/>
<sequence length="385" mass="46804">MALIFLPSLEHIAAVKVALTVYNDDIVHFLDEFIETFKYDPDNSFRLSKRQEERIRERKKEIRMKLFTQIPESLVDRVVHIFQPIVSEVYFWVRDHYDIIKHIQKSHITNNLYWKLEGTIDRTKTSKQLIQNENINGEMRYAFAFAYFYNQDVYSQLCQSLTDEERESIYRNVSDLDVGFWMQWLREKVPSPETCDPENFEFDHWEEINSLLNDRSRRIRMSSFYSELDLFNKRRFLHTVWPHLSYMDDLRVCYYLSDETERDKIFHNPPSSYESKTKDLLCFYIDWPLQTIFLDVVNQMWDRLTPECFEHFLCYIVHQKLSKSMEDFDYLGLFKDLWNRIPDYYKEQFDRKTLDFARVLLSYDRKASTLSIAETLEKFRNLTIT</sequence>
<dbReference type="EMBL" id="JABXBU010000001">
    <property type="protein sequence ID" value="KAF8797018.1"/>
    <property type="molecule type" value="Genomic_DNA"/>
</dbReference>
<name>A0A8T0G3J0_ARGBR</name>
<proteinExistence type="predicted"/>
<reference evidence="1" key="1">
    <citation type="journal article" date="2020" name="bioRxiv">
        <title>Chromosome-level reference genome of the European wasp spider Argiope bruennichi: a resource for studies on range expansion and evolutionary adaptation.</title>
        <authorList>
            <person name="Sheffer M.M."/>
            <person name="Hoppe A."/>
            <person name="Krehenwinkel H."/>
            <person name="Uhl G."/>
            <person name="Kuss A.W."/>
            <person name="Jensen L."/>
            <person name="Jensen C."/>
            <person name="Gillespie R.G."/>
            <person name="Hoff K.J."/>
            <person name="Prost S."/>
        </authorList>
    </citation>
    <scope>NUCLEOTIDE SEQUENCE</scope>
</reference>
<dbReference type="Proteomes" id="UP000807504">
    <property type="component" value="Unassembled WGS sequence"/>
</dbReference>
<gene>
    <name evidence="1" type="ORF">HNY73_001334</name>
</gene>
<reference evidence="1" key="2">
    <citation type="submission" date="2020-06" db="EMBL/GenBank/DDBJ databases">
        <authorList>
            <person name="Sheffer M."/>
        </authorList>
    </citation>
    <scope>NUCLEOTIDE SEQUENCE</scope>
</reference>
<organism evidence="1 2">
    <name type="scientific">Argiope bruennichi</name>
    <name type="common">Wasp spider</name>
    <name type="synonym">Aranea bruennichi</name>
    <dbReference type="NCBI Taxonomy" id="94029"/>
    <lineage>
        <taxon>Eukaryota</taxon>
        <taxon>Metazoa</taxon>
        <taxon>Ecdysozoa</taxon>
        <taxon>Arthropoda</taxon>
        <taxon>Chelicerata</taxon>
        <taxon>Arachnida</taxon>
        <taxon>Araneae</taxon>
        <taxon>Araneomorphae</taxon>
        <taxon>Entelegynae</taxon>
        <taxon>Araneoidea</taxon>
        <taxon>Araneidae</taxon>
        <taxon>Argiope</taxon>
    </lineage>
</organism>